<evidence type="ECO:0000259" key="3">
    <source>
        <dbReference type="Pfam" id="PF13387"/>
    </source>
</evidence>
<dbReference type="EMBL" id="BAAAGF010000004">
    <property type="protein sequence ID" value="GAA0747950.1"/>
    <property type="molecule type" value="Genomic_DNA"/>
</dbReference>
<feature type="transmembrane region" description="Helical" evidence="1">
    <location>
        <begin position="314"/>
        <end position="330"/>
    </location>
</feature>
<feature type="domain" description="Lnb-like transmembrane" evidence="4">
    <location>
        <begin position="248"/>
        <end position="384"/>
    </location>
</feature>
<keyword evidence="1" id="KW-0812">Transmembrane</keyword>
<sequence length="391" mass="44975">MRCLFSLIVLLLAINTASAQQVLSPNAEISVLTIGPGASLNDAFGHSGFRIKDRTQGLDVVYGYGQYDFDAPNFYLKFAQGKLNYLISKHNFEDFYRAYVYYNRTVKEQVLNITTEEQQALFNYLQNNYKPENRAYLYDFFYDNCATRIRDVANTALNQNITYNTPEDYQEQTFRTLIQNNLNKNSWGSLGIDIALGSVIDKTATPNEQLFLPENIYRFFSTATLQNGQPLVKQSQVLYTKKEQLESSSFLLSPLFILSILALLIILITYKDYKKKKRTKLLDGIIFSVTGCIGIVLLLLWFATDHSATANNYNLLWAFALNVFVIQQVLKQTPSKWFLRYLSFLIIMLCLLVFHWLTGVQVFAITLTPLLIALAIRYIFLLRYFKNSTTN</sequence>
<feature type="signal peptide" evidence="2">
    <location>
        <begin position="1"/>
        <end position="19"/>
    </location>
</feature>
<feature type="transmembrane region" description="Helical" evidence="1">
    <location>
        <begin position="250"/>
        <end position="269"/>
    </location>
</feature>
<keyword evidence="6" id="KW-1185">Reference proteome</keyword>
<feature type="transmembrane region" description="Helical" evidence="1">
    <location>
        <begin position="281"/>
        <end position="302"/>
    </location>
</feature>
<dbReference type="InterPro" id="IPR025178">
    <property type="entry name" value="Lnb_N"/>
</dbReference>
<feature type="transmembrane region" description="Helical" evidence="1">
    <location>
        <begin position="363"/>
        <end position="385"/>
    </location>
</feature>
<proteinExistence type="predicted"/>
<dbReference type="RefSeq" id="WP_343798915.1">
    <property type="nucleotide sequence ID" value="NZ_BAAAGF010000004.1"/>
</dbReference>
<protein>
    <submittedName>
        <fullName evidence="5">DUF4105 domain-containing protein</fullName>
    </submittedName>
</protein>
<keyword evidence="2" id="KW-0732">Signal</keyword>
<dbReference type="InterPro" id="IPR057436">
    <property type="entry name" value="5TMH_Lnb"/>
</dbReference>
<evidence type="ECO:0000256" key="1">
    <source>
        <dbReference type="SAM" id="Phobius"/>
    </source>
</evidence>
<keyword evidence="1" id="KW-1133">Transmembrane helix</keyword>
<evidence type="ECO:0000259" key="4">
    <source>
        <dbReference type="Pfam" id="PF25221"/>
    </source>
</evidence>
<keyword evidence="1" id="KW-0472">Membrane</keyword>
<feature type="domain" description="Lnb N-terminal periplasmic" evidence="3">
    <location>
        <begin position="25"/>
        <end position="175"/>
    </location>
</feature>
<name>A0ABP3V860_9FLAO</name>
<evidence type="ECO:0000313" key="6">
    <source>
        <dbReference type="Proteomes" id="UP001500736"/>
    </source>
</evidence>
<gene>
    <name evidence="5" type="ORF">GCM10009431_25910</name>
</gene>
<organism evidence="5 6">
    <name type="scientific">Gaetbulibacter jejuensis</name>
    <dbReference type="NCBI Taxonomy" id="584607"/>
    <lineage>
        <taxon>Bacteria</taxon>
        <taxon>Pseudomonadati</taxon>
        <taxon>Bacteroidota</taxon>
        <taxon>Flavobacteriia</taxon>
        <taxon>Flavobacteriales</taxon>
        <taxon>Flavobacteriaceae</taxon>
        <taxon>Gaetbulibacter</taxon>
    </lineage>
</organism>
<evidence type="ECO:0000256" key="2">
    <source>
        <dbReference type="SAM" id="SignalP"/>
    </source>
</evidence>
<evidence type="ECO:0000313" key="5">
    <source>
        <dbReference type="EMBL" id="GAA0747950.1"/>
    </source>
</evidence>
<comment type="caution">
    <text evidence="5">The sequence shown here is derived from an EMBL/GenBank/DDBJ whole genome shotgun (WGS) entry which is preliminary data.</text>
</comment>
<dbReference type="Proteomes" id="UP001500736">
    <property type="component" value="Unassembled WGS sequence"/>
</dbReference>
<dbReference type="Pfam" id="PF25221">
    <property type="entry name" value="5TMH_Lnb"/>
    <property type="match status" value="1"/>
</dbReference>
<reference evidence="6" key="1">
    <citation type="journal article" date="2019" name="Int. J. Syst. Evol. Microbiol.">
        <title>The Global Catalogue of Microorganisms (GCM) 10K type strain sequencing project: providing services to taxonomists for standard genome sequencing and annotation.</title>
        <authorList>
            <consortium name="The Broad Institute Genomics Platform"/>
            <consortium name="The Broad Institute Genome Sequencing Center for Infectious Disease"/>
            <person name="Wu L."/>
            <person name="Ma J."/>
        </authorList>
    </citation>
    <scope>NUCLEOTIDE SEQUENCE [LARGE SCALE GENOMIC DNA]</scope>
    <source>
        <strain evidence="6">JCM 15976</strain>
    </source>
</reference>
<dbReference type="Pfam" id="PF13387">
    <property type="entry name" value="Lnb_N"/>
    <property type="match status" value="1"/>
</dbReference>
<accession>A0ABP3V860</accession>
<feature type="chain" id="PRO_5045076954" evidence="2">
    <location>
        <begin position="20"/>
        <end position="391"/>
    </location>
</feature>
<feature type="transmembrane region" description="Helical" evidence="1">
    <location>
        <begin position="337"/>
        <end position="357"/>
    </location>
</feature>